<dbReference type="Pfam" id="PF22936">
    <property type="entry name" value="Pol_BBD"/>
    <property type="match status" value="1"/>
</dbReference>
<organism evidence="2 3">
    <name type="scientific">Centaurea solstitialis</name>
    <name type="common">yellow star-thistle</name>
    <dbReference type="NCBI Taxonomy" id="347529"/>
    <lineage>
        <taxon>Eukaryota</taxon>
        <taxon>Viridiplantae</taxon>
        <taxon>Streptophyta</taxon>
        <taxon>Embryophyta</taxon>
        <taxon>Tracheophyta</taxon>
        <taxon>Spermatophyta</taxon>
        <taxon>Magnoliopsida</taxon>
        <taxon>eudicotyledons</taxon>
        <taxon>Gunneridae</taxon>
        <taxon>Pentapetalae</taxon>
        <taxon>asterids</taxon>
        <taxon>campanulids</taxon>
        <taxon>Asterales</taxon>
        <taxon>Asteraceae</taxon>
        <taxon>Carduoideae</taxon>
        <taxon>Cardueae</taxon>
        <taxon>Centaureinae</taxon>
        <taxon>Centaurea</taxon>
    </lineage>
</organism>
<evidence type="ECO:0000313" key="2">
    <source>
        <dbReference type="EMBL" id="KAJ9555736.1"/>
    </source>
</evidence>
<dbReference type="AlphaFoldDB" id="A0AA38TKK5"/>
<dbReference type="Pfam" id="PF13976">
    <property type="entry name" value="gag_pre-integrs"/>
    <property type="match status" value="1"/>
</dbReference>
<protein>
    <recommendedName>
        <fullName evidence="1">Integrase catalytic domain-containing protein</fullName>
    </recommendedName>
</protein>
<dbReference type="InterPro" id="IPR054722">
    <property type="entry name" value="PolX-like_BBD"/>
</dbReference>
<dbReference type="InterPro" id="IPR025724">
    <property type="entry name" value="GAG-pre-integrase_dom"/>
</dbReference>
<evidence type="ECO:0000313" key="3">
    <source>
        <dbReference type="Proteomes" id="UP001172457"/>
    </source>
</evidence>
<comment type="caution">
    <text evidence="2">The sequence shown here is derived from an EMBL/GenBank/DDBJ whole genome shotgun (WGS) entry which is preliminary data.</text>
</comment>
<feature type="domain" description="Integrase catalytic" evidence="1">
    <location>
        <begin position="531"/>
        <end position="688"/>
    </location>
</feature>
<dbReference type="Pfam" id="PF14223">
    <property type="entry name" value="Retrotran_gag_2"/>
    <property type="match status" value="1"/>
</dbReference>
<dbReference type="Proteomes" id="UP001172457">
    <property type="component" value="Chromosome 3"/>
</dbReference>
<dbReference type="EMBL" id="JARYMX010000003">
    <property type="protein sequence ID" value="KAJ9555736.1"/>
    <property type="molecule type" value="Genomic_DNA"/>
</dbReference>
<dbReference type="InterPro" id="IPR012337">
    <property type="entry name" value="RNaseH-like_sf"/>
</dbReference>
<dbReference type="InterPro" id="IPR036397">
    <property type="entry name" value="RNaseH_sf"/>
</dbReference>
<keyword evidence="3" id="KW-1185">Reference proteome</keyword>
<sequence length="693" mass="77392">MAPDKAASSTPTSPTIHPAQTVSNIRNLIPLTLDPSKVQYHSWVELFQVAARAHCVIDHIDDKNSPDPTISKDKWDQLDAIVLSWIYGSITEDLLLTIIKPGLTAREAWLRLKDLFQDNKTARAADLENQFNHVKLENFSFMASYCQHLKMLSDQLSDVDQSVGDQRLVLQLINGLSREYDTVGPIISNSNPLPSFATARSMLLREETRRGRHSESQSGYDCCYTTIYDCCYTTIGLAEKLGGNLLPTSNVGSNLVPTITGQTIRLQIGLHSPGPLPIFGEPHGQYRLVLILQVVLFNHMPLNAGILGPSSRPQALHTATSDAPSVQLTDLPQAFSAMTLQPPDDSWYMDTGASSHMAANTGIFHTISRSSVVPSVSVGNGNRIPVVGSGTAYLTPHLTLPNVLHTPHIIKNLVSVRQFTKDNNVSVEFDPFGFSVKDLQTRGLVMRCNSSGDLYTVRLLPPTSTSYPVSLATLSSQTWHHRLGHPGDHVFSFLRNKNMISCNKEQCSTHLCASCQIAKHKRLPFSLSLTSTYAPFHIISDLWTSPVLSKNDHRYYLVLLDDFTYFVWVYPLKHKTEVYDKFIQFCTLIKTQFECDMGREFDNSTFHSFCQTNRILFCFSCPQTSPQNGKAERIIRTLNDISRTLLIHASLPPNFWVASLHMATYLHNILPTKILNYATPTQASTFVHPLILI</sequence>
<dbReference type="Gene3D" id="3.30.420.10">
    <property type="entry name" value="Ribonuclease H-like superfamily/Ribonuclease H"/>
    <property type="match status" value="1"/>
</dbReference>
<dbReference type="PANTHER" id="PTHR47481">
    <property type="match status" value="1"/>
</dbReference>
<accession>A0AA38TKK5</accession>
<dbReference type="GO" id="GO:0015074">
    <property type="term" value="P:DNA integration"/>
    <property type="evidence" value="ECO:0007669"/>
    <property type="project" value="InterPro"/>
</dbReference>
<evidence type="ECO:0000259" key="1">
    <source>
        <dbReference type="PROSITE" id="PS50994"/>
    </source>
</evidence>
<reference evidence="2" key="1">
    <citation type="submission" date="2023-03" db="EMBL/GenBank/DDBJ databases">
        <title>Chromosome-scale reference genome and RAD-based genetic map of yellow starthistle (Centaurea solstitialis) reveal putative structural variation and QTLs associated with invader traits.</title>
        <authorList>
            <person name="Reatini B."/>
            <person name="Cang F.A."/>
            <person name="Jiang Q."/>
            <person name="Mckibben M.T.W."/>
            <person name="Barker M.S."/>
            <person name="Rieseberg L.H."/>
            <person name="Dlugosch K.M."/>
        </authorList>
    </citation>
    <scope>NUCLEOTIDE SEQUENCE</scope>
    <source>
        <strain evidence="2">CAN-66</strain>
        <tissue evidence="2">Leaf</tissue>
    </source>
</reference>
<dbReference type="PROSITE" id="PS50994">
    <property type="entry name" value="INTEGRASE"/>
    <property type="match status" value="1"/>
</dbReference>
<dbReference type="PANTHER" id="PTHR47481:SF38">
    <property type="entry name" value="POU DOMAIN, CLASS 4, TRANSCRIPTION FACTOR 1-LIKE"/>
    <property type="match status" value="1"/>
</dbReference>
<dbReference type="GO" id="GO:0003676">
    <property type="term" value="F:nucleic acid binding"/>
    <property type="evidence" value="ECO:0007669"/>
    <property type="project" value="InterPro"/>
</dbReference>
<gene>
    <name evidence="2" type="ORF">OSB04_010350</name>
</gene>
<proteinExistence type="predicted"/>
<dbReference type="SUPFAM" id="SSF53098">
    <property type="entry name" value="Ribonuclease H-like"/>
    <property type="match status" value="1"/>
</dbReference>
<name>A0AA38TKK5_9ASTR</name>
<dbReference type="InterPro" id="IPR001584">
    <property type="entry name" value="Integrase_cat-core"/>
</dbReference>